<feature type="region of interest" description="Disordered" evidence="1">
    <location>
        <begin position="82"/>
        <end position="119"/>
    </location>
</feature>
<name>A0ABV0SJV0_9TELE</name>
<keyword evidence="3" id="KW-1185">Reference proteome</keyword>
<gene>
    <name evidence="2" type="ORF">ILYODFUR_007017</name>
</gene>
<dbReference type="Proteomes" id="UP001482620">
    <property type="component" value="Unassembled WGS sequence"/>
</dbReference>
<sequence>QVFIPCFAQVKIKIQISKCYRNRNVGYWFALNKIKQIILHICFTIFCKYRGTLTPTLSHSWKHFDQIKVFDIPFVEQDKETLQETTKQSKRDRSTGKNRAKHPAVESDRRSRDGGRGGEATRWVVTGLEKKELFHPAAIECSLPVWTDWACLALLHSQWWWQWRLTSECGSTGNVT</sequence>
<reference evidence="2 3" key="1">
    <citation type="submission" date="2021-06" db="EMBL/GenBank/DDBJ databases">
        <authorList>
            <person name="Palmer J.M."/>
        </authorList>
    </citation>
    <scope>NUCLEOTIDE SEQUENCE [LARGE SCALE GENOMIC DNA]</scope>
    <source>
        <strain evidence="3">if_2019</strain>
        <tissue evidence="2">Muscle</tissue>
    </source>
</reference>
<evidence type="ECO:0000313" key="3">
    <source>
        <dbReference type="Proteomes" id="UP001482620"/>
    </source>
</evidence>
<feature type="non-terminal residue" evidence="2">
    <location>
        <position position="1"/>
    </location>
</feature>
<protein>
    <submittedName>
        <fullName evidence="2">Uncharacterized protein</fullName>
    </submittedName>
</protein>
<evidence type="ECO:0000256" key="1">
    <source>
        <dbReference type="SAM" id="MobiDB-lite"/>
    </source>
</evidence>
<comment type="caution">
    <text evidence="2">The sequence shown here is derived from an EMBL/GenBank/DDBJ whole genome shotgun (WGS) entry which is preliminary data.</text>
</comment>
<feature type="compositionally biased region" description="Basic and acidic residues" evidence="1">
    <location>
        <begin position="82"/>
        <end position="95"/>
    </location>
</feature>
<dbReference type="EMBL" id="JAHRIQ010000443">
    <property type="protein sequence ID" value="MEQ2220604.1"/>
    <property type="molecule type" value="Genomic_DNA"/>
</dbReference>
<feature type="compositionally biased region" description="Basic and acidic residues" evidence="1">
    <location>
        <begin position="103"/>
        <end position="116"/>
    </location>
</feature>
<accession>A0ABV0SJV0</accession>
<organism evidence="2 3">
    <name type="scientific">Ilyodon furcidens</name>
    <name type="common">goldbreast splitfin</name>
    <dbReference type="NCBI Taxonomy" id="33524"/>
    <lineage>
        <taxon>Eukaryota</taxon>
        <taxon>Metazoa</taxon>
        <taxon>Chordata</taxon>
        <taxon>Craniata</taxon>
        <taxon>Vertebrata</taxon>
        <taxon>Euteleostomi</taxon>
        <taxon>Actinopterygii</taxon>
        <taxon>Neopterygii</taxon>
        <taxon>Teleostei</taxon>
        <taxon>Neoteleostei</taxon>
        <taxon>Acanthomorphata</taxon>
        <taxon>Ovalentaria</taxon>
        <taxon>Atherinomorphae</taxon>
        <taxon>Cyprinodontiformes</taxon>
        <taxon>Goodeidae</taxon>
        <taxon>Ilyodon</taxon>
    </lineage>
</organism>
<evidence type="ECO:0000313" key="2">
    <source>
        <dbReference type="EMBL" id="MEQ2220604.1"/>
    </source>
</evidence>
<proteinExistence type="predicted"/>